<dbReference type="PANTHER" id="PTHR31232">
    <property type="match status" value="1"/>
</dbReference>
<dbReference type="AlphaFoldDB" id="A0AAV2CSM8"/>
<protein>
    <recommendedName>
        <fullName evidence="6">S-protein homolog</fullName>
    </recommendedName>
</protein>
<evidence type="ECO:0000256" key="5">
    <source>
        <dbReference type="ARBA" id="ARBA00022729"/>
    </source>
</evidence>
<accession>A0AAV2CSM8</accession>
<dbReference type="GO" id="GO:0005576">
    <property type="term" value="C:extracellular region"/>
    <property type="evidence" value="ECO:0007669"/>
    <property type="project" value="UniProtKB-SubCell"/>
</dbReference>
<dbReference type="Proteomes" id="UP001497516">
    <property type="component" value="Chromosome 10"/>
</dbReference>
<keyword evidence="8" id="KW-1185">Reference proteome</keyword>
<feature type="signal peptide" evidence="6">
    <location>
        <begin position="1"/>
        <end position="21"/>
    </location>
</feature>
<dbReference type="InterPro" id="IPR010264">
    <property type="entry name" value="Self-incomp_S1"/>
</dbReference>
<evidence type="ECO:0000256" key="1">
    <source>
        <dbReference type="ARBA" id="ARBA00004613"/>
    </source>
</evidence>
<comment type="subcellular location">
    <subcellularLocation>
        <location evidence="1 6">Secreted</location>
    </subcellularLocation>
</comment>
<dbReference type="PANTHER" id="PTHR31232:SF18">
    <property type="entry name" value="S-PROTEIN HOMOLOG"/>
    <property type="match status" value="1"/>
</dbReference>
<dbReference type="EMBL" id="OZ034814">
    <property type="protein sequence ID" value="CAL1358808.1"/>
    <property type="molecule type" value="Genomic_DNA"/>
</dbReference>
<gene>
    <name evidence="7" type="ORF">LTRI10_LOCUS6334</name>
</gene>
<evidence type="ECO:0000256" key="3">
    <source>
        <dbReference type="ARBA" id="ARBA00022471"/>
    </source>
</evidence>
<name>A0AAV2CSM8_9ROSI</name>
<organism evidence="7 8">
    <name type="scientific">Linum trigynum</name>
    <dbReference type="NCBI Taxonomy" id="586398"/>
    <lineage>
        <taxon>Eukaryota</taxon>
        <taxon>Viridiplantae</taxon>
        <taxon>Streptophyta</taxon>
        <taxon>Embryophyta</taxon>
        <taxon>Tracheophyta</taxon>
        <taxon>Spermatophyta</taxon>
        <taxon>Magnoliopsida</taxon>
        <taxon>eudicotyledons</taxon>
        <taxon>Gunneridae</taxon>
        <taxon>Pentapetalae</taxon>
        <taxon>rosids</taxon>
        <taxon>fabids</taxon>
        <taxon>Malpighiales</taxon>
        <taxon>Linaceae</taxon>
        <taxon>Linum</taxon>
    </lineage>
</organism>
<evidence type="ECO:0000313" key="7">
    <source>
        <dbReference type="EMBL" id="CAL1358808.1"/>
    </source>
</evidence>
<proteinExistence type="inferred from homology"/>
<evidence type="ECO:0000256" key="6">
    <source>
        <dbReference type="RuleBase" id="RU367044"/>
    </source>
</evidence>
<keyword evidence="4 6" id="KW-0964">Secreted</keyword>
<dbReference type="Pfam" id="PF05938">
    <property type="entry name" value="Self-incomp_S1"/>
    <property type="match status" value="1"/>
</dbReference>
<evidence type="ECO:0000256" key="4">
    <source>
        <dbReference type="ARBA" id="ARBA00022525"/>
    </source>
</evidence>
<keyword evidence="3 6" id="KW-0713">Self-incompatibility</keyword>
<evidence type="ECO:0000256" key="2">
    <source>
        <dbReference type="ARBA" id="ARBA00005581"/>
    </source>
</evidence>
<reference evidence="7 8" key="1">
    <citation type="submission" date="2024-04" db="EMBL/GenBank/DDBJ databases">
        <authorList>
            <person name="Fracassetti M."/>
        </authorList>
    </citation>
    <scope>NUCLEOTIDE SEQUENCE [LARGE SCALE GENOMIC DNA]</scope>
</reference>
<sequence length="131" mass="14763">MVPKALLAAVFLATVLISVSALDRGVTIYVNNKLSRKITVIAHCKSKDDDLHAHAIEAGTTYTWSFDQNWFGGTFFSCNLAVEDKRLSFTAFEQDDHSTYIDSYDVLDRGVYAVDLDSGEWLHLARWNVTR</sequence>
<evidence type="ECO:0000313" key="8">
    <source>
        <dbReference type="Proteomes" id="UP001497516"/>
    </source>
</evidence>
<comment type="similarity">
    <text evidence="2 6">Belongs to the plant self-incompatibility (S1) protein family.</text>
</comment>
<dbReference type="GO" id="GO:0060320">
    <property type="term" value="P:rejection of self pollen"/>
    <property type="evidence" value="ECO:0007669"/>
    <property type="project" value="UniProtKB-KW"/>
</dbReference>
<keyword evidence="5 6" id="KW-0732">Signal</keyword>
<feature type="chain" id="PRO_5043108171" description="S-protein homolog" evidence="6">
    <location>
        <begin position="22"/>
        <end position="131"/>
    </location>
</feature>